<gene>
    <name evidence="2" type="ORF">E4M00_04590</name>
</gene>
<dbReference type="InterPro" id="IPR000073">
    <property type="entry name" value="AB_hydrolase_1"/>
</dbReference>
<evidence type="ECO:0000259" key="1">
    <source>
        <dbReference type="Pfam" id="PF00561"/>
    </source>
</evidence>
<accession>A0A4Y9R501</accession>
<dbReference type="AlphaFoldDB" id="A0A4Y9R501"/>
<dbReference type="InterPro" id="IPR029058">
    <property type="entry name" value="AB_hydrolase_fold"/>
</dbReference>
<dbReference type="Proteomes" id="UP000298127">
    <property type="component" value="Unassembled WGS sequence"/>
</dbReference>
<organism evidence="2 3">
    <name type="scientific">Orlajensenia leifsoniae</name>
    <dbReference type="NCBI Taxonomy" id="2561933"/>
    <lineage>
        <taxon>Bacteria</taxon>
        <taxon>Bacillati</taxon>
        <taxon>Actinomycetota</taxon>
        <taxon>Actinomycetes</taxon>
        <taxon>Micrococcales</taxon>
        <taxon>Microbacteriaceae</taxon>
        <taxon>Orlajensenia</taxon>
    </lineage>
</organism>
<reference evidence="2 3" key="1">
    <citation type="journal article" date="2018" name="J. Microbiol.">
        <title>Leifsonia flava sp. nov., a novel actinobacterium isolated from the rhizosphere of Aquilegia viridiflora.</title>
        <authorList>
            <person name="Cai Y."/>
            <person name="Tao W.Z."/>
            <person name="Ma Y.J."/>
            <person name="Cheng J."/>
            <person name="Zhang M.Y."/>
            <person name="Zhang Y.X."/>
        </authorList>
    </citation>
    <scope>NUCLEOTIDE SEQUENCE [LARGE SCALE GENOMIC DNA]</scope>
    <source>
        <strain evidence="2 3">SYP-B2174</strain>
    </source>
</reference>
<proteinExistence type="predicted"/>
<dbReference type="InterPro" id="IPR000639">
    <property type="entry name" value="Epox_hydrolase-like"/>
</dbReference>
<dbReference type="PANTHER" id="PTHR43194">
    <property type="entry name" value="HYDROLASE ALPHA/BETA FOLD FAMILY"/>
    <property type="match status" value="1"/>
</dbReference>
<dbReference type="EMBL" id="SPQZ01000002">
    <property type="protein sequence ID" value="TFV98793.1"/>
    <property type="molecule type" value="Genomic_DNA"/>
</dbReference>
<comment type="caution">
    <text evidence="2">The sequence shown here is derived from an EMBL/GenBank/DDBJ whole genome shotgun (WGS) entry which is preliminary data.</text>
</comment>
<dbReference type="PANTHER" id="PTHR43194:SF2">
    <property type="entry name" value="PEROXISOMAL MEMBRANE PROTEIN LPX1"/>
    <property type="match status" value="1"/>
</dbReference>
<keyword evidence="3" id="KW-1185">Reference proteome</keyword>
<dbReference type="GO" id="GO:0016787">
    <property type="term" value="F:hydrolase activity"/>
    <property type="evidence" value="ECO:0007669"/>
    <property type="project" value="UniProtKB-KW"/>
</dbReference>
<dbReference type="PRINTS" id="PR00111">
    <property type="entry name" value="ABHYDROLASE"/>
</dbReference>
<name>A0A4Y9R501_9MICO</name>
<feature type="domain" description="AB hydrolase-1" evidence="1">
    <location>
        <begin position="24"/>
        <end position="257"/>
    </location>
</feature>
<dbReference type="Pfam" id="PF00561">
    <property type="entry name" value="Abhydrolase_1"/>
    <property type="match status" value="1"/>
</dbReference>
<dbReference type="Gene3D" id="3.40.50.1820">
    <property type="entry name" value="alpha/beta hydrolase"/>
    <property type="match status" value="1"/>
</dbReference>
<evidence type="ECO:0000313" key="2">
    <source>
        <dbReference type="EMBL" id="TFV98793.1"/>
    </source>
</evidence>
<dbReference type="SUPFAM" id="SSF53474">
    <property type="entry name" value="alpha/beta-Hydrolases"/>
    <property type="match status" value="1"/>
</dbReference>
<protein>
    <submittedName>
        <fullName evidence="2">Alpha/beta hydrolase</fullName>
    </submittedName>
</protein>
<dbReference type="PRINTS" id="PR00412">
    <property type="entry name" value="EPOXHYDRLASE"/>
</dbReference>
<evidence type="ECO:0000313" key="3">
    <source>
        <dbReference type="Proteomes" id="UP000298127"/>
    </source>
</evidence>
<dbReference type="RefSeq" id="WP_135119327.1">
    <property type="nucleotide sequence ID" value="NZ_SPQZ01000002.1"/>
</dbReference>
<keyword evidence="2" id="KW-0378">Hydrolase</keyword>
<dbReference type="InterPro" id="IPR050228">
    <property type="entry name" value="Carboxylesterase_BioH"/>
</dbReference>
<sequence length="273" mass="29421">MPTITTTDDVRLHYTESGSPDGRPVVLIAGFKAAATSWVYQRKALAKAGYRVIAFDRRGHGESETPDAGHTMQRHGADVRELLESLDLHDAVLVGGSMGGNAIWSLTSQFGTDRVGAIVIVDQTPTMLNTDDWPYGFYDYDTATIESMFATGVPDTGRATARSKGVVRIGRLVRAMDVRRSGLKVSFSAGELALLDDHARQDWREAVAAVDVPVLFVAGRESEFWPSEHAPAAAALNPLAASVIIEKDGHAANIEQPAKFNEALLGFLATTAR</sequence>